<comment type="caution">
    <text evidence="2">The sequence shown here is derived from an EMBL/GenBank/DDBJ whole genome shotgun (WGS) entry which is preliminary data.</text>
</comment>
<gene>
    <name evidence="2" type="ORF">PVAP13_2NG290903</name>
</gene>
<sequence>MNLLLFPDFLPFTRSAVDPAVPQLPRAGDDIGAERSNPAKKTRDIAQIEEAKVRSNHRGRCDEGADASLGICRC</sequence>
<evidence type="ECO:0000313" key="3">
    <source>
        <dbReference type="Proteomes" id="UP000823388"/>
    </source>
</evidence>
<reference evidence="2" key="1">
    <citation type="submission" date="2020-05" db="EMBL/GenBank/DDBJ databases">
        <title>WGS assembly of Panicum virgatum.</title>
        <authorList>
            <person name="Lovell J.T."/>
            <person name="Jenkins J."/>
            <person name="Shu S."/>
            <person name="Juenger T.E."/>
            <person name="Schmutz J."/>
        </authorList>
    </citation>
    <scope>NUCLEOTIDE SEQUENCE</scope>
    <source>
        <strain evidence="2">AP13</strain>
    </source>
</reference>
<accession>A0A8T0V9F4</accession>
<dbReference type="Proteomes" id="UP000823388">
    <property type="component" value="Chromosome 2N"/>
</dbReference>
<keyword evidence="3" id="KW-1185">Reference proteome</keyword>
<protein>
    <submittedName>
        <fullName evidence="2">Uncharacterized protein</fullName>
    </submittedName>
</protein>
<feature type="region of interest" description="Disordered" evidence="1">
    <location>
        <begin position="21"/>
        <end position="43"/>
    </location>
</feature>
<evidence type="ECO:0000256" key="1">
    <source>
        <dbReference type="SAM" id="MobiDB-lite"/>
    </source>
</evidence>
<evidence type="ECO:0000313" key="2">
    <source>
        <dbReference type="EMBL" id="KAG2633032.1"/>
    </source>
</evidence>
<name>A0A8T0V9F4_PANVG</name>
<proteinExistence type="predicted"/>
<dbReference type="EMBL" id="CM029040">
    <property type="protein sequence ID" value="KAG2633032.1"/>
    <property type="molecule type" value="Genomic_DNA"/>
</dbReference>
<organism evidence="2 3">
    <name type="scientific">Panicum virgatum</name>
    <name type="common">Blackwell switchgrass</name>
    <dbReference type="NCBI Taxonomy" id="38727"/>
    <lineage>
        <taxon>Eukaryota</taxon>
        <taxon>Viridiplantae</taxon>
        <taxon>Streptophyta</taxon>
        <taxon>Embryophyta</taxon>
        <taxon>Tracheophyta</taxon>
        <taxon>Spermatophyta</taxon>
        <taxon>Magnoliopsida</taxon>
        <taxon>Liliopsida</taxon>
        <taxon>Poales</taxon>
        <taxon>Poaceae</taxon>
        <taxon>PACMAD clade</taxon>
        <taxon>Panicoideae</taxon>
        <taxon>Panicodae</taxon>
        <taxon>Paniceae</taxon>
        <taxon>Panicinae</taxon>
        <taxon>Panicum</taxon>
        <taxon>Panicum sect. Hiantes</taxon>
    </lineage>
</organism>
<dbReference type="AlphaFoldDB" id="A0A8T0V9F4"/>